<sequence length="318" mass="34336">MATAMTLLLPGTATAATPETAATAAPSPFQAISHPAGDVSAASVLNYWTPERMAKAKPLDRSLNGPAAGPDVTANAVTNAKIRPNPKTKLNRTTGKLFLVQDGYDGYCSATVTTAGNKRSVWTAGHCVHSGRGGDWSTYGLFVPAYHNGKAPFQRWVVDRWVTTYGWISNPTPQAFTYDIAAFTVKNKPKNKKGKRKLQQVVGGKPVKIKPARKLGILNLGYPHLFLPSGKPTNTRKMYYCQGPSTPYNIAGKGWPVGLATRCTMGNGASGGGWLHKYGKTWYIVGLNSAHHRHNKITFSPYHGPAARSVLKTVRSFK</sequence>
<dbReference type="KEGG" id="tcu:Tcur_2400"/>
<evidence type="ECO:0000313" key="3">
    <source>
        <dbReference type="EMBL" id="ACY97963.1"/>
    </source>
</evidence>
<name>D1A3R0_THECD</name>
<feature type="chain" id="PRO_5003020472" description="Peptidase" evidence="2">
    <location>
        <begin position="16"/>
        <end position="318"/>
    </location>
</feature>
<dbReference type="EMBL" id="CP001738">
    <property type="protein sequence ID" value="ACY97963.1"/>
    <property type="molecule type" value="Genomic_DNA"/>
</dbReference>
<dbReference type="eggNOG" id="COG3591">
    <property type="taxonomic scope" value="Bacteria"/>
</dbReference>
<evidence type="ECO:0000256" key="1">
    <source>
        <dbReference type="ARBA" id="ARBA00022729"/>
    </source>
</evidence>
<dbReference type="STRING" id="471852.Tcur_2400"/>
<dbReference type="Gene3D" id="2.40.10.10">
    <property type="entry name" value="Trypsin-like serine proteases"/>
    <property type="match status" value="2"/>
</dbReference>
<evidence type="ECO:0008006" key="5">
    <source>
        <dbReference type="Google" id="ProtNLM"/>
    </source>
</evidence>
<keyword evidence="4" id="KW-1185">Reference proteome</keyword>
<dbReference type="InterPro" id="IPR050966">
    <property type="entry name" value="Glutamyl_endopeptidase"/>
</dbReference>
<protein>
    <recommendedName>
        <fullName evidence="5">Peptidase</fullName>
    </recommendedName>
</protein>
<dbReference type="InterPro" id="IPR043504">
    <property type="entry name" value="Peptidase_S1_PA_chymotrypsin"/>
</dbReference>
<dbReference type="PANTHER" id="PTHR15462">
    <property type="entry name" value="SERINE PROTEASE"/>
    <property type="match status" value="1"/>
</dbReference>
<dbReference type="InterPro" id="IPR009003">
    <property type="entry name" value="Peptidase_S1_PA"/>
</dbReference>
<dbReference type="PANTHER" id="PTHR15462:SF19">
    <property type="entry name" value="PEPTIDASE S1 DOMAIN-CONTAINING PROTEIN"/>
    <property type="match status" value="1"/>
</dbReference>
<organism evidence="3 4">
    <name type="scientific">Thermomonospora curvata (strain ATCC 19995 / DSM 43183 / JCM 3096 / KCTC 9072 / NBRC 15933 / NCIMB 10081 / Henssen B9)</name>
    <dbReference type="NCBI Taxonomy" id="471852"/>
    <lineage>
        <taxon>Bacteria</taxon>
        <taxon>Bacillati</taxon>
        <taxon>Actinomycetota</taxon>
        <taxon>Actinomycetes</taxon>
        <taxon>Streptosporangiales</taxon>
        <taxon>Thermomonosporaceae</taxon>
        <taxon>Thermomonospora</taxon>
    </lineage>
</organism>
<feature type="signal peptide" evidence="2">
    <location>
        <begin position="1"/>
        <end position="15"/>
    </location>
</feature>
<gene>
    <name evidence="3" type="ordered locus">Tcur_2400</name>
</gene>
<dbReference type="Proteomes" id="UP000001918">
    <property type="component" value="Chromosome"/>
</dbReference>
<accession>D1A3R0</accession>
<dbReference type="AlphaFoldDB" id="D1A3R0"/>
<evidence type="ECO:0000256" key="2">
    <source>
        <dbReference type="SAM" id="SignalP"/>
    </source>
</evidence>
<keyword evidence="1 2" id="KW-0732">Signal</keyword>
<dbReference type="HOGENOM" id="CLU_050832_0_1_11"/>
<reference evidence="3 4" key="1">
    <citation type="journal article" date="2011" name="Stand. Genomic Sci.">
        <title>Complete genome sequence of Thermomonospora curvata type strain (B9).</title>
        <authorList>
            <person name="Chertkov O."/>
            <person name="Sikorski J."/>
            <person name="Nolan M."/>
            <person name="Lapidus A."/>
            <person name="Lucas S."/>
            <person name="Del Rio T.G."/>
            <person name="Tice H."/>
            <person name="Cheng J.F."/>
            <person name="Goodwin L."/>
            <person name="Pitluck S."/>
            <person name="Liolios K."/>
            <person name="Ivanova N."/>
            <person name="Mavromatis K."/>
            <person name="Mikhailova N."/>
            <person name="Ovchinnikova G."/>
            <person name="Pati A."/>
            <person name="Chen A."/>
            <person name="Palaniappan K."/>
            <person name="Djao O.D."/>
            <person name="Land M."/>
            <person name="Hauser L."/>
            <person name="Chang Y.J."/>
            <person name="Jeffries C.D."/>
            <person name="Brettin T."/>
            <person name="Han C."/>
            <person name="Detter J.C."/>
            <person name="Rohde M."/>
            <person name="Goker M."/>
            <person name="Woyke T."/>
            <person name="Bristow J."/>
            <person name="Eisen J.A."/>
            <person name="Markowitz V."/>
            <person name="Hugenholtz P."/>
            <person name="Klenk H.P."/>
            <person name="Kyrpides N.C."/>
        </authorList>
    </citation>
    <scope>NUCLEOTIDE SEQUENCE [LARGE SCALE GENOMIC DNA]</scope>
    <source>
        <strain evidence="4">ATCC 19995 / DSM 43183 / JCM 3096 / KCTC 9072 / NBRC 15933 / NCIMB 10081 / Henssen B9</strain>
    </source>
</reference>
<evidence type="ECO:0000313" key="4">
    <source>
        <dbReference type="Proteomes" id="UP000001918"/>
    </source>
</evidence>
<proteinExistence type="predicted"/>
<dbReference type="SUPFAM" id="SSF50494">
    <property type="entry name" value="Trypsin-like serine proteases"/>
    <property type="match status" value="1"/>
</dbReference>